<gene>
    <name evidence="2" type="ORF">HQ43_01840</name>
</gene>
<dbReference type="InterPro" id="IPR021448">
    <property type="entry name" value="DUF3098"/>
</dbReference>
<dbReference type="Proteomes" id="UP000030101">
    <property type="component" value="Unassembled WGS sequence"/>
</dbReference>
<evidence type="ECO:0000313" key="2">
    <source>
        <dbReference type="EMBL" id="KGN93402.1"/>
    </source>
</evidence>
<name>A0ABR4XNA5_9PORP</name>
<dbReference type="RefSeq" id="WP_036789084.1">
    <property type="nucleotide sequence ID" value="NZ_JQZV01000003.1"/>
</dbReference>
<dbReference type="EMBL" id="JQZV01000003">
    <property type="protein sequence ID" value="KGN93402.1"/>
    <property type="molecule type" value="Genomic_DNA"/>
</dbReference>
<sequence length="79" mass="8704">MDQKKYRPFLYGKTNLIILVVSLLLVVLGYILMAGGDSPDGVSFNPEVFSTTRIRIAPMLCTVGYIGILAAILYKGKHE</sequence>
<keyword evidence="1" id="KW-0472">Membrane</keyword>
<keyword evidence="1" id="KW-0812">Transmembrane</keyword>
<reference evidence="2 3" key="1">
    <citation type="submission" date="2014-08" db="EMBL/GenBank/DDBJ databases">
        <title>Porphyromonas canoris strain:OH2762 Genome sequencing.</title>
        <authorList>
            <person name="Wallis C."/>
            <person name="Deusch O."/>
            <person name="O'Flynn C."/>
            <person name="Davis I."/>
            <person name="Jospin G."/>
            <person name="Darling A.E."/>
            <person name="Coil D.A."/>
            <person name="Alexiev A."/>
            <person name="Horsfall A."/>
            <person name="Kirkwood N."/>
            <person name="Harris S."/>
            <person name="Eisen J.A."/>
        </authorList>
    </citation>
    <scope>NUCLEOTIDE SEQUENCE [LARGE SCALE GENOMIC DNA]</scope>
    <source>
        <strain evidence="3">COT-108 OH2762</strain>
    </source>
</reference>
<proteinExistence type="predicted"/>
<dbReference type="Pfam" id="PF11297">
    <property type="entry name" value="DUF3098"/>
    <property type="match status" value="1"/>
</dbReference>
<protein>
    <recommendedName>
        <fullName evidence="4">DUF3098 domain-containing protein</fullName>
    </recommendedName>
</protein>
<evidence type="ECO:0008006" key="4">
    <source>
        <dbReference type="Google" id="ProtNLM"/>
    </source>
</evidence>
<feature type="transmembrane region" description="Helical" evidence="1">
    <location>
        <begin position="56"/>
        <end position="74"/>
    </location>
</feature>
<evidence type="ECO:0000313" key="3">
    <source>
        <dbReference type="Proteomes" id="UP000030101"/>
    </source>
</evidence>
<keyword evidence="3" id="KW-1185">Reference proteome</keyword>
<accession>A0ABR4XNA5</accession>
<keyword evidence="1" id="KW-1133">Transmembrane helix</keyword>
<feature type="transmembrane region" description="Helical" evidence="1">
    <location>
        <begin position="16"/>
        <end position="36"/>
    </location>
</feature>
<evidence type="ECO:0000256" key="1">
    <source>
        <dbReference type="SAM" id="Phobius"/>
    </source>
</evidence>
<organism evidence="2 3">
    <name type="scientific">Porphyromonas canoris</name>
    <dbReference type="NCBI Taxonomy" id="36875"/>
    <lineage>
        <taxon>Bacteria</taxon>
        <taxon>Pseudomonadati</taxon>
        <taxon>Bacteroidota</taxon>
        <taxon>Bacteroidia</taxon>
        <taxon>Bacteroidales</taxon>
        <taxon>Porphyromonadaceae</taxon>
        <taxon>Porphyromonas</taxon>
    </lineage>
</organism>
<comment type="caution">
    <text evidence="2">The sequence shown here is derived from an EMBL/GenBank/DDBJ whole genome shotgun (WGS) entry which is preliminary data.</text>
</comment>